<reference evidence="2 3" key="1">
    <citation type="submission" date="2014-06" db="EMBL/GenBank/DDBJ databases">
        <title>Evolutionary Origins and Diversification of the Mycorrhizal Mutualists.</title>
        <authorList>
            <consortium name="DOE Joint Genome Institute"/>
            <consortium name="Mycorrhizal Genomics Consortium"/>
            <person name="Kohler A."/>
            <person name="Kuo A."/>
            <person name="Nagy L.G."/>
            <person name="Floudas D."/>
            <person name="Copeland A."/>
            <person name="Barry K.W."/>
            <person name="Cichocki N."/>
            <person name="Veneault-Fourrey C."/>
            <person name="LaButti K."/>
            <person name="Lindquist E.A."/>
            <person name="Lipzen A."/>
            <person name="Lundell T."/>
            <person name="Morin E."/>
            <person name="Murat C."/>
            <person name="Riley R."/>
            <person name="Ohm R."/>
            <person name="Sun H."/>
            <person name="Tunlid A."/>
            <person name="Henrissat B."/>
            <person name="Grigoriev I.V."/>
            <person name="Hibbett D.S."/>
            <person name="Martin F."/>
        </authorList>
    </citation>
    <scope>NUCLEOTIDE SEQUENCE [LARGE SCALE GENOMIC DNA]</scope>
    <source>
        <strain evidence="2 3">FD-325 SS-3</strain>
    </source>
</reference>
<evidence type="ECO:0000313" key="2">
    <source>
        <dbReference type="EMBL" id="KII84819.1"/>
    </source>
</evidence>
<protein>
    <submittedName>
        <fullName evidence="2">Uncharacterized protein</fullName>
    </submittedName>
</protein>
<name>A0A0C9T663_PLICR</name>
<dbReference type="HOGENOM" id="CLU_1587193_0_0_1"/>
<keyword evidence="1" id="KW-0732">Signal</keyword>
<proteinExistence type="predicted"/>
<dbReference type="EMBL" id="KN832569">
    <property type="protein sequence ID" value="KII84819.1"/>
    <property type="molecule type" value="Genomic_DNA"/>
</dbReference>
<keyword evidence="3" id="KW-1185">Reference proteome</keyword>
<evidence type="ECO:0000256" key="1">
    <source>
        <dbReference type="SAM" id="SignalP"/>
    </source>
</evidence>
<evidence type="ECO:0000313" key="3">
    <source>
        <dbReference type="Proteomes" id="UP000053263"/>
    </source>
</evidence>
<dbReference type="AlphaFoldDB" id="A0A0C9T663"/>
<gene>
    <name evidence="2" type="ORF">PLICRDRAFT_342688</name>
</gene>
<feature type="chain" id="PRO_5002203333" evidence="1">
    <location>
        <begin position="22"/>
        <end position="168"/>
    </location>
</feature>
<dbReference type="Proteomes" id="UP000053263">
    <property type="component" value="Unassembled WGS sequence"/>
</dbReference>
<sequence length="168" mass="17687">MHGGAIATGLASNVCPLLSIALDLPAARSVALLSLLQAHNNSVPASQTSQSESPSLVPQALPEICLVHDPSPVYSIGTGNAFSRGLHPARDSRWIPISLRPDELPAGWPLVRVGPGRYMSGCVSGLSQRGFPHGVGQAIYADAPRIEGAPSHYLMCKTTKRVSHLVLQ</sequence>
<feature type="signal peptide" evidence="1">
    <location>
        <begin position="1"/>
        <end position="21"/>
    </location>
</feature>
<organism evidence="2 3">
    <name type="scientific">Plicaturopsis crispa FD-325 SS-3</name>
    <dbReference type="NCBI Taxonomy" id="944288"/>
    <lineage>
        <taxon>Eukaryota</taxon>
        <taxon>Fungi</taxon>
        <taxon>Dikarya</taxon>
        <taxon>Basidiomycota</taxon>
        <taxon>Agaricomycotina</taxon>
        <taxon>Agaricomycetes</taxon>
        <taxon>Agaricomycetidae</taxon>
        <taxon>Amylocorticiales</taxon>
        <taxon>Amylocorticiaceae</taxon>
        <taxon>Plicatura</taxon>
        <taxon>Plicaturopsis crispa</taxon>
    </lineage>
</organism>
<accession>A0A0C9T663</accession>